<dbReference type="Gene3D" id="3.40.630.30">
    <property type="match status" value="1"/>
</dbReference>
<dbReference type="GO" id="GO:0016747">
    <property type="term" value="F:acyltransferase activity, transferring groups other than amino-acyl groups"/>
    <property type="evidence" value="ECO:0007669"/>
    <property type="project" value="InterPro"/>
</dbReference>
<keyword evidence="3" id="KW-0808">Transferase</keyword>
<dbReference type="OrthoDB" id="45853at2"/>
<reference evidence="2 5" key="2">
    <citation type="submission" date="2022-05" db="EMBL/GenBank/DDBJ databases">
        <title>Genome Sequencing of Bee-Associated Microbes.</title>
        <authorList>
            <person name="Dunlap C."/>
        </authorList>
    </citation>
    <scope>NUCLEOTIDE SEQUENCE [LARGE SCALE GENOMIC DNA]</scope>
    <source>
        <strain evidence="2 5">NRRL B-23120</strain>
    </source>
</reference>
<dbReference type="SUPFAM" id="SSF55729">
    <property type="entry name" value="Acyl-CoA N-acyltransferases (Nat)"/>
    <property type="match status" value="1"/>
</dbReference>
<dbReference type="Proteomes" id="UP001527202">
    <property type="component" value="Unassembled WGS sequence"/>
</dbReference>
<accession>A0A410WUQ5</accession>
<dbReference type="Pfam" id="PF00583">
    <property type="entry name" value="Acetyltransf_1"/>
    <property type="match status" value="1"/>
</dbReference>
<protein>
    <submittedName>
        <fullName evidence="2 3">N-acetyltransferase</fullName>
    </submittedName>
</protein>
<dbReference type="AlphaFoldDB" id="A0A410WUQ5"/>
<evidence type="ECO:0000313" key="2">
    <source>
        <dbReference type="EMBL" id="MCY9595145.1"/>
    </source>
</evidence>
<evidence type="ECO:0000313" key="3">
    <source>
        <dbReference type="EMBL" id="QAV18007.1"/>
    </source>
</evidence>
<dbReference type="InterPro" id="IPR016181">
    <property type="entry name" value="Acyl_CoA_acyltransferase"/>
</dbReference>
<dbReference type="InterPro" id="IPR000182">
    <property type="entry name" value="GNAT_dom"/>
</dbReference>
<dbReference type="GeneID" id="95375167"/>
<organism evidence="3 4">
    <name type="scientific">Paenibacillus chitinolyticus</name>
    <dbReference type="NCBI Taxonomy" id="79263"/>
    <lineage>
        <taxon>Bacteria</taxon>
        <taxon>Bacillati</taxon>
        <taxon>Bacillota</taxon>
        <taxon>Bacilli</taxon>
        <taxon>Bacillales</taxon>
        <taxon>Paenibacillaceae</taxon>
        <taxon>Paenibacillus</taxon>
    </lineage>
</organism>
<sequence length="160" mass="17730">MADYQSRPLSPDDLDVICGMPQHAGELFYMYPKGVFPLTPEQIREALKTRLCPTVITAEGGEIAAYANLYDCVREKECWLGNVIVALGYRGKGASSYLIRTMMDKAKRELGVPFLNLICHNTNTPALLLYTKIGFCPFDVSEKAGPDGKRLAGIHMRVSL</sequence>
<proteinExistence type="predicted"/>
<evidence type="ECO:0000313" key="4">
    <source>
        <dbReference type="Proteomes" id="UP000288943"/>
    </source>
</evidence>
<keyword evidence="5" id="KW-1185">Reference proteome</keyword>
<feature type="domain" description="N-acetyltransferase" evidence="1">
    <location>
        <begin position="4"/>
        <end position="160"/>
    </location>
</feature>
<dbReference type="RefSeq" id="WP_042230844.1">
    <property type="nucleotide sequence ID" value="NZ_CP026520.1"/>
</dbReference>
<evidence type="ECO:0000313" key="5">
    <source>
        <dbReference type="Proteomes" id="UP001527202"/>
    </source>
</evidence>
<reference evidence="3 4" key="1">
    <citation type="submission" date="2018-01" db="EMBL/GenBank/DDBJ databases">
        <title>The whole genome sequencing and assembly of Paenibacillus chitinolyticus KCCM 41400 strain.</title>
        <authorList>
            <person name="Kim J.-Y."/>
            <person name="Park M.-K."/>
            <person name="Lee Y.-J."/>
            <person name="Yi H."/>
            <person name="Bahn Y.-S."/>
            <person name="Kim J.F."/>
            <person name="Lee D.-W."/>
        </authorList>
    </citation>
    <scope>NUCLEOTIDE SEQUENCE [LARGE SCALE GENOMIC DNA]</scope>
    <source>
        <strain evidence="3 4">KCCM 41400</strain>
    </source>
</reference>
<name>A0A410WUQ5_9BACL</name>
<evidence type="ECO:0000259" key="1">
    <source>
        <dbReference type="PROSITE" id="PS51186"/>
    </source>
</evidence>
<dbReference type="CDD" id="cd04301">
    <property type="entry name" value="NAT_SF"/>
    <property type="match status" value="1"/>
</dbReference>
<dbReference type="Proteomes" id="UP000288943">
    <property type="component" value="Chromosome"/>
</dbReference>
<dbReference type="EMBL" id="JAMDMJ010000004">
    <property type="protein sequence ID" value="MCY9595145.1"/>
    <property type="molecule type" value="Genomic_DNA"/>
</dbReference>
<dbReference type="EMBL" id="CP026520">
    <property type="protein sequence ID" value="QAV18007.1"/>
    <property type="molecule type" value="Genomic_DNA"/>
</dbReference>
<dbReference type="PROSITE" id="PS51186">
    <property type="entry name" value="GNAT"/>
    <property type="match status" value="1"/>
</dbReference>
<dbReference type="KEGG" id="pchi:PC41400_10140"/>
<gene>
    <name evidence="2" type="ORF">M5X16_05055</name>
    <name evidence="3" type="ORF">PC41400_10140</name>
</gene>